<dbReference type="RefSeq" id="WP_115466307.1">
    <property type="nucleotide sequence ID" value="NZ_QKRA01000001.1"/>
</dbReference>
<keyword evidence="5" id="KW-0449">Lipoprotein</keyword>
<keyword evidence="6" id="KW-1185">Reference proteome</keyword>
<feature type="signal peptide" evidence="4">
    <location>
        <begin position="1"/>
        <end position="23"/>
    </location>
</feature>
<feature type="compositionally biased region" description="Acidic residues" evidence="3">
    <location>
        <begin position="249"/>
        <end position="280"/>
    </location>
</feature>
<reference evidence="5 6" key="1">
    <citation type="submission" date="2018-06" db="EMBL/GenBank/DDBJ databases">
        <title>Marinomonas sp. YLB-05 draft genome sequence.</title>
        <authorList>
            <person name="Yu L."/>
            <person name="Tang X."/>
        </authorList>
    </citation>
    <scope>NUCLEOTIDE SEQUENCE [LARGE SCALE GENOMIC DNA]</scope>
    <source>
        <strain evidence="5 6">YLB-05</strain>
    </source>
</reference>
<sequence length="297" mass="32816">MNQLVRQFLVSLGVMLSALTAIAETPEDPWEGYNRAVFSFNDTLDRYALKPAAQGYQAVTPTPVQKGVSNFFSNLGEIPNIGNNLLQGKWDETASSTFRFLINSTAGWFGIFDVASELGLQRYEEDFGQTLGYWGVSSGPYVVIPFLGSSTVRDASGLVVDYSLFDGLDLYDLSSDQELFARTLNVIQVRAKYLSAERMVFGDRYSFLRDVYLQSREGAVNDNKGRQFDSQTNQSSNSSTSEQGSWGSEADDSWGSDSSWGDETDDSWGSESSWGDDEVDSWGSDSSQIEDSWGNAN</sequence>
<evidence type="ECO:0000256" key="2">
    <source>
        <dbReference type="ARBA" id="ARBA00022729"/>
    </source>
</evidence>
<protein>
    <submittedName>
        <fullName evidence="5">VacJ family lipoprotein</fullName>
    </submittedName>
</protein>
<dbReference type="EMBL" id="QKRA01000001">
    <property type="protein sequence ID" value="RDL45718.1"/>
    <property type="molecule type" value="Genomic_DNA"/>
</dbReference>
<name>A0A370UD58_9GAMM</name>
<dbReference type="OrthoDB" id="9785326at2"/>
<dbReference type="Proteomes" id="UP000254326">
    <property type="component" value="Unassembled WGS sequence"/>
</dbReference>
<organism evidence="5 6">
    <name type="scientific">Marinomonas piezotolerans</name>
    <dbReference type="NCBI Taxonomy" id="2213058"/>
    <lineage>
        <taxon>Bacteria</taxon>
        <taxon>Pseudomonadati</taxon>
        <taxon>Pseudomonadota</taxon>
        <taxon>Gammaproteobacteria</taxon>
        <taxon>Oceanospirillales</taxon>
        <taxon>Oceanospirillaceae</taxon>
        <taxon>Marinomonas</taxon>
    </lineage>
</organism>
<comment type="similarity">
    <text evidence="1">Belongs to the MlaA family.</text>
</comment>
<evidence type="ECO:0000256" key="4">
    <source>
        <dbReference type="SAM" id="SignalP"/>
    </source>
</evidence>
<evidence type="ECO:0000256" key="1">
    <source>
        <dbReference type="ARBA" id="ARBA00010634"/>
    </source>
</evidence>
<feature type="chain" id="PRO_5016648482" evidence="4">
    <location>
        <begin position="24"/>
        <end position="297"/>
    </location>
</feature>
<proteinExistence type="inferred from homology"/>
<dbReference type="PANTHER" id="PTHR30035">
    <property type="entry name" value="LIPOPROTEIN VACJ-RELATED"/>
    <property type="match status" value="1"/>
</dbReference>
<dbReference type="PANTHER" id="PTHR30035:SF3">
    <property type="entry name" value="INTERMEMBRANE PHOSPHOLIPID TRANSPORT SYSTEM LIPOPROTEIN MLAA"/>
    <property type="match status" value="1"/>
</dbReference>
<dbReference type="PRINTS" id="PR01805">
    <property type="entry name" value="VACJLIPOPROT"/>
</dbReference>
<feature type="region of interest" description="Disordered" evidence="3">
    <location>
        <begin position="222"/>
        <end position="297"/>
    </location>
</feature>
<comment type="caution">
    <text evidence="5">The sequence shown here is derived from an EMBL/GenBank/DDBJ whole genome shotgun (WGS) entry which is preliminary data.</text>
</comment>
<dbReference type="Pfam" id="PF04333">
    <property type="entry name" value="MlaA"/>
    <property type="match status" value="1"/>
</dbReference>
<evidence type="ECO:0000256" key="3">
    <source>
        <dbReference type="SAM" id="MobiDB-lite"/>
    </source>
</evidence>
<gene>
    <name evidence="5" type="ORF">DN730_01325</name>
</gene>
<keyword evidence="2 4" id="KW-0732">Signal</keyword>
<dbReference type="AlphaFoldDB" id="A0A370UD58"/>
<feature type="compositionally biased region" description="Low complexity" evidence="3">
    <location>
        <begin position="230"/>
        <end position="248"/>
    </location>
</feature>
<feature type="compositionally biased region" description="Polar residues" evidence="3">
    <location>
        <begin position="283"/>
        <end position="297"/>
    </location>
</feature>
<evidence type="ECO:0000313" key="6">
    <source>
        <dbReference type="Proteomes" id="UP000254326"/>
    </source>
</evidence>
<dbReference type="InterPro" id="IPR007428">
    <property type="entry name" value="MlaA"/>
</dbReference>
<dbReference type="GO" id="GO:0016020">
    <property type="term" value="C:membrane"/>
    <property type="evidence" value="ECO:0007669"/>
    <property type="project" value="InterPro"/>
</dbReference>
<accession>A0A370UD58</accession>
<evidence type="ECO:0000313" key="5">
    <source>
        <dbReference type="EMBL" id="RDL45718.1"/>
    </source>
</evidence>
<dbReference type="GO" id="GO:0120010">
    <property type="term" value="P:intermembrane phospholipid transfer"/>
    <property type="evidence" value="ECO:0007669"/>
    <property type="project" value="TreeGrafter"/>
</dbReference>